<feature type="transmembrane region" description="Helical" evidence="1">
    <location>
        <begin position="318"/>
        <end position="341"/>
    </location>
</feature>
<dbReference type="Proteomes" id="UP000092555">
    <property type="component" value="Unassembled WGS sequence"/>
</dbReference>
<keyword evidence="1" id="KW-0812">Transmembrane</keyword>
<keyword evidence="3" id="KW-1185">Reference proteome</keyword>
<reference evidence="2 3" key="1">
    <citation type="submission" date="2016-05" db="EMBL/GenBank/DDBJ databases">
        <title>Comparative genomics of biotechnologically important yeasts.</title>
        <authorList>
            <consortium name="DOE Joint Genome Institute"/>
            <person name="Riley R."/>
            <person name="Haridas S."/>
            <person name="Wolfe K.H."/>
            <person name="Lopes M.R."/>
            <person name="Hittinger C.T."/>
            <person name="Goker M."/>
            <person name="Salamov A."/>
            <person name="Wisecaver J."/>
            <person name="Long T.M."/>
            <person name="Aerts A.L."/>
            <person name="Barry K."/>
            <person name="Choi C."/>
            <person name="Clum A."/>
            <person name="Coughlan A.Y."/>
            <person name="Deshpande S."/>
            <person name="Douglass A.P."/>
            <person name="Hanson S.J."/>
            <person name="Klenk H.-P."/>
            <person name="LaButti K."/>
            <person name="Lapidus A."/>
            <person name="Lindquist E."/>
            <person name="Lipzen A."/>
            <person name="Meier-kolthoff J.P."/>
            <person name="Ohm R.A."/>
            <person name="Otillar R.P."/>
            <person name="Pangilinan J."/>
            <person name="Peng Y."/>
            <person name="Rokas A."/>
            <person name="Rosa C.A."/>
            <person name="Scheuner C."/>
            <person name="Sibirny A.A."/>
            <person name="Slot J.C."/>
            <person name="Stielow J.B."/>
            <person name="Sun H."/>
            <person name="Kurtzman C.P."/>
            <person name="Blackwell M."/>
            <person name="Grigoriev I.V."/>
            <person name="Jeffries T.W."/>
        </authorList>
    </citation>
    <scope>NUCLEOTIDE SEQUENCE [LARGE SCALE GENOMIC DNA]</scope>
    <source>
        <strain evidence="2 3">NRRL YB-4993</strain>
    </source>
</reference>
<dbReference type="RefSeq" id="XP_018710958.1">
    <property type="nucleotide sequence ID" value="XM_018857769.1"/>
</dbReference>
<dbReference type="PANTHER" id="PTHR23524:SF1">
    <property type="entry name" value="MRH DOMAIN-CONTAINING PROTEIN-RELATED"/>
    <property type="match status" value="1"/>
</dbReference>
<gene>
    <name evidence="2" type="ORF">METBIDRAFT_44271</name>
</gene>
<accession>A0A1A0H8U9</accession>
<organism evidence="2 3">
    <name type="scientific">Metschnikowia bicuspidata var. bicuspidata NRRL YB-4993</name>
    <dbReference type="NCBI Taxonomy" id="869754"/>
    <lineage>
        <taxon>Eukaryota</taxon>
        <taxon>Fungi</taxon>
        <taxon>Dikarya</taxon>
        <taxon>Ascomycota</taxon>
        <taxon>Saccharomycotina</taxon>
        <taxon>Pichiomycetes</taxon>
        <taxon>Metschnikowiaceae</taxon>
        <taxon>Metschnikowia</taxon>
    </lineage>
</organism>
<feature type="transmembrane region" description="Helical" evidence="1">
    <location>
        <begin position="18"/>
        <end position="36"/>
    </location>
</feature>
<keyword evidence="1" id="KW-1133">Transmembrane helix</keyword>
<feature type="transmembrane region" description="Helical" evidence="1">
    <location>
        <begin position="125"/>
        <end position="147"/>
    </location>
</feature>
<evidence type="ECO:0000313" key="2">
    <source>
        <dbReference type="EMBL" id="OBA20436.1"/>
    </source>
</evidence>
<feature type="transmembrane region" description="Helical" evidence="1">
    <location>
        <begin position="498"/>
        <end position="523"/>
    </location>
</feature>
<feature type="transmembrane region" description="Helical" evidence="1">
    <location>
        <begin position="465"/>
        <end position="486"/>
    </location>
</feature>
<dbReference type="EMBL" id="LXTC01000004">
    <property type="protein sequence ID" value="OBA20436.1"/>
    <property type="molecule type" value="Genomic_DNA"/>
</dbReference>
<feature type="transmembrane region" description="Helical" evidence="1">
    <location>
        <begin position="251"/>
        <end position="271"/>
    </location>
</feature>
<dbReference type="PANTHER" id="PTHR23524">
    <property type="entry name" value="TRANSPORTER, PUTATIVE (AFU_ORTHOLOGUE AFUA_8G04850)-RELATED"/>
    <property type="match status" value="1"/>
</dbReference>
<dbReference type="PROSITE" id="PS51257">
    <property type="entry name" value="PROKAR_LIPOPROTEIN"/>
    <property type="match status" value="1"/>
</dbReference>
<feature type="transmembrane region" description="Helical" evidence="1">
    <location>
        <begin position="361"/>
        <end position="385"/>
    </location>
</feature>
<dbReference type="STRING" id="869754.A0A1A0H8U9"/>
<dbReference type="AlphaFoldDB" id="A0A1A0H8U9"/>
<dbReference type="SUPFAM" id="SSF103473">
    <property type="entry name" value="MFS general substrate transporter"/>
    <property type="match status" value="2"/>
</dbReference>
<feature type="transmembrane region" description="Helical" evidence="1">
    <location>
        <begin position="397"/>
        <end position="420"/>
    </location>
</feature>
<dbReference type="Gene3D" id="1.20.1250.20">
    <property type="entry name" value="MFS general substrate transporter like domains"/>
    <property type="match status" value="1"/>
</dbReference>
<evidence type="ECO:0008006" key="4">
    <source>
        <dbReference type="Google" id="ProtNLM"/>
    </source>
</evidence>
<evidence type="ECO:0000256" key="1">
    <source>
        <dbReference type="SAM" id="Phobius"/>
    </source>
</evidence>
<feature type="transmembrane region" description="Helical" evidence="1">
    <location>
        <begin position="209"/>
        <end position="231"/>
    </location>
</feature>
<feature type="transmembrane region" description="Helical" evidence="1">
    <location>
        <begin position="98"/>
        <end position="119"/>
    </location>
</feature>
<dbReference type="GeneID" id="30030745"/>
<protein>
    <recommendedName>
        <fullName evidence="4">MFS general substrate transporter</fullName>
    </recommendedName>
</protein>
<evidence type="ECO:0000313" key="3">
    <source>
        <dbReference type="Proteomes" id="UP000092555"/>
    </source>
</evidence>
<feature type="transmembrane region" description="Helical" evidence="1">
    <location>
        <begin position="432"/>
        <end position="453"/>
    </location>
</feature>
<dbReference type="OrthoDB" id="18110at2759"/>
<dbReference type="InterPro" id="IPR036259">
    <property type="entry name" value="MFS_trans_sf"/>
</dbReference>
<proteinExistence type="predicted"/>
<keyword evidence="1" id="KW-0472">Membrane</keyword>
<comment type="caution">
    <text evidence="2">The sequence shown here is derived from an EMBL/GenBank/DDBJ whole genome shotgun (WGS) entry which is preliminary data.</text>
</comment>
<name>A0A1A0H8U9_9ASCO</name>
<sequence>MHPQLRVLNPQFRARNLVAYNFAAFACISLVVFLLASQPFYLSDVIGISPDQIGKVTGSLGVVDELMVIATSPLIGTLNDRLQGMAWKAGSMPSGPRILQLAGFGALALALLGYGQLAAGFVWRLYVLRSVFAVGVAAVMGIAVVMLHEASNSDFTWLQIKFWTRADDPRGLLLADDPAQASDADEDQLFMEDGEWAATQKQKQSHGKLSALLGLCAGLGAILAVAVFLPLPARLSLRHTDWSTAKCLEASYTILGAAAVVCGALVFVGGYDSVKQRRIVDGSRAADEPNASYVQLMREAVIVSLNSRQLQLAYMGGFIARCTAIATSVFTPLIVYKFYLATGTCGSPEPRADAPPDNNCYNAFIFLAVLTGVASVASLVSAPAWSYVVDAPKMGCLFALLVASVLNCTGCFALCVLGLGSAVYDPRNAACFILLSVIGVAQMGLIISSMSLVSKAGQLFEDAEHRVIGSITGLYNLSGGMGILLISKLGGTWSDRWVFGPFFILGLFNLLLVAASGMAMRLIR</sequence>